<reference evidence="1 2" key="1">
    <citation type="submission" date="2023-01" db="EMBL/GenBank/DDBJ databases">
        <title>Analysis of 21 Apiospora genomes using comparative genomics revels a genus with tremendous synthesis potential of carbohydrate active enzymes and secondary metabolites.</title>
        <authorList>
            <person name="Sorensen T."/>
        </authorList>
    </citation>
    <scope>NUCLEOTIDE SEQUENCE [LARGE SCALE GENOMIC DNA]</scope>
    <source>
        <strain evidence="1 2">CBS 33761</strain>
    </source>
</reference>
<sequence>MPPLAHAAQLVPPTAIDPPYNEFEARQEYDLLHDLPDHQYYPPKIVPWPLGTVPAVYHTYPENSDVTLDGSRLEARDVYYSDCDAPWIICRYNDSLIDWDQATMILGKIPVGMRQHVAHVILAPESYSKQKPSIAAETKGATTAFLLSMSLGIAVHEFSHILDAVVGSQRPLKRSLSNSPQWKDFYDNDTKVPTDYAATSPVEDFADAGRWAMSNMARERAQHQNQYLSRDDDGGGRLFFRNRTIRANQLAIYSADWKAWKSQIAGYRTLLEHLIFPGGAKCTAKTCTSVAVNATTGQHVSDHHIQEAMGMGAGSLKSRALGVPEIVPADWAMRVQFPPYVSSQSTSGARPVPPG</sequence>
<dbReference type="EMBL" id="JAQQWK010000006">
    <property type="protein sequence ID" value="KAK8038727.1"/>
    <property type="molecule type" value="Genomic_DNA"/>
</dbReference>
<keyword evidence="2" id="KW-1185">Reference proteome</keyword>
<proteinExistence type="predicted"/>
<dbReference type="SUPFAM" id="SSF55486">
    <property type="entry name" value="Metalloproteases ('zincins'), catalytic domain"/>
    <property type="match status" value="1"/>
</dbReference>
<comment type="caution">
    <text evidence="1">The sequence shown here is derived from an EMBL/GenBank/DDBJ whole genome shotgun (WGS) entry which is preliminary data.</text>
</comment>
<gene>
    <name evidence="1" type="ORF">PG993_007138</name>
</gene>
<dbReference type="InterPro" id="IPR024079">
    <property type="entry name" value="MetalloPept_cat_dom_sf"/>
</dbReference>
<evidence type="ECO:0000313" key="1">
    <source>
        <dbReference type="EMBL" id="KAK8038727.1"/>
    </source>
</evidence>
<accession>A0ABR1SWN4</accession>
<organism evidence="1 2">
    <name type="scientific">Apiospora rasikravindrae</name>
    <dbReference type="NCBI Taxonomy" id="990691"/>
    <lineage>
        <taxon>Eukaryota</taxon>
        <taxon>Fungi</taxon>
        <taxon>Dikarya</taxon>
        <taxon>Ascomycota</taxon>
        <taxon>Pezizomycotina</taxon>
        <taxon>Sordariomycetes</taxon>
        <taxon>Xylariomycetidae</taxon>
        <taxon>Amphisphaeriales</taxon>
        <taxon>Apiosporaceae</taxon>
        <taxon>Apiospora</taxon>
    </lineage>
</organism>
<dbReference type="Gene3D" id="3.40.390.10">
    <property type="entry name" value="Collagenase (Catalytic Domain)"/>
    <property type="match status" value="1"/>
</dbReference>
<protein>
    <submittedName>
        <fullName evidence="1">Conidiation-specific protein (Con-13) protein</fullName>
    </submittedName>
</protein>
<dbReference type="Proteomes" id="UP001444661">
    <property type="component" value="Unassembled WGS sequence"/>
</dbReference>
<name>A0ABR1SWN4_9PEZI</name>
<evidence type="ECO:0000313" key="2">
    <source>
        <dbReference type="Proteomes" id="UP001444661"/>
    </source>
</evidence>